<dbReference type="AlphaFoldDB" id="A0A2T9YWJ2"/>
<evidence type="ECO:0000313" key="3">
    <source>
        <dbReference type="Proteomes" id="UP000245383"/>
    </source>
</evidence>
<proteinExistence type="predicted"/>
<feature type="chain" id="PRO_5015408479" description="Extracellular membrane protein CFEM domain-containing protein" evidence="1">
    <location>
        <begin position="23"/>
        <end position="355"/>
    </location>
</feature>
<dbReference type="OrthoDB" id="5725623at2759"/>
<dbReference type="STRING" id="133385.A0A2T9YWJ2"/>
<keyword evidence="3" id="KW-1185">Reference proteome</keyword>
<keyword evidence="1" id="KW-0732">Signal</keyword>
<dbReference type="EMBL" id="MBFR01000026">
    <property type="protein sequence ID" value="PVU96698.1"/>
    <property type="molecule type" value="Genomic_DNA"/>
</dbReference>
<gene>
    <name evidence="2" type="ORF">BB561_001022</name>
</gene>
<protein>
    <recommendedName>
        <fullName evidence="4">Extracellular membrane protein CFEM domain-containing protein</fullName>
    </recommendedName>
</protein>
<name>A0A2T9YWJ2_9FUNG</name>
<organism evidence="2 3">
    <name type="scientific">Smittium simulii</name>
    <dbReference type="NCBI Taxonomy" id="133385"/>
    <lineage>
        <taxon>Eukaryota</taxon>
        <taxon>Fungi</taxon>
        <taxon>Fungi incertae sedis</taxon>
        <taxon>Zoopagomycota</taxon>
        <taxon>Kickxellomycotina</taxon>
        <taxon>Harpellomycetes</taxon>
        <taxon>Harpellales</taxon>
        <taxon>Legeriomycetaceae</taxon>
        <taxon>Smittium</taxon>
    </lineage>
</organism>
<evidence type="ECO:0000256" key="1">
    <source>
        <dbReference type="SAM" id="SignalP"/>
    </source>
</evidence>
<dbReference type="Proteomes" id="UP000245383">
    <property type="component" value="Unassembled WGS sequence"/>
</dbReference>
<sequence>MFNKAVYLAGILGLMLLGQVYSQCSNQLEFENCLRTNNIQKGTECLGLTDFNCLCSYSKKILKCYDICSQDLKKQEDRNGAVSQVNNDCGNENKFGAVVSIYSSLVVAESATGSASATNAEKTTSVEGDEIARTADVDSNGKKNSGQRLALSGQRLMLLGQVYSQCSNQLEFENCLRTNNIQKGTECLGLTDFNCLCSYSKKILKCYDICSQDLKKQEDRNGAVSQVNNDCGNENKFGAVVSIYSSLVVAESATGSASATNAEKTTSVEGDEIARTANVDSNGKKNSGQRLALSGQNFIHIEYCGDCNIYTNSKKTNWYNFRSLALDKNKRIKRILTWRSAGSQEILDGYPTGEF</sequence>
<evidence type="ECO:0008006" key="4">
    <source>
        <dbReference type="Google" id="ProtNLM"/>
    </source>
</evidence>
<comment type="caution">
    <text evidence="2">The sequence shown here is derived from an EMBL/GenBank/DDBJ whole genome shotgun (WGS) entry which is preliminary data.</text>
</comment>
<evidence type="ECO:0000313" key="2">
    <source>
        <dbReference type="EMBL" id="PVU96698.1"/>
    </source>
</evidence>
<feature type="signal peptide" evidence="1">
    <location>
        <begin position="1"/>
        <end position="22"/>
    </location>
</feature>
<reference evidence="2 3" key="1">
    <citation type="journal article" date="2018" name="MBio">
        <title>Comparative Genomics Reveals the Core Gene Toolbox for the Fungus-Insect Symbiosis.</title>
        <authorList>
            <person name="Wang Y."/>
            <person name="Stata M."/>
            <person name="Wang W."/>
            <person name="Stajich J.E."/>
            <person name="White M.M."/>
            <person name="Moncalvo J.M."/>
        </authorList>
    </citation>
    <scope>NUCLEOTIDE SEQUENCE [LARGE SCALE GENOMIC DNA]</scope>
    <source>
        <strain evidence="2 3">SWE-8-4</strain>
    </source>
</reference>
<accession>A0A2T9YWJ2</accession>